<evidence type="ECO:0000256" key="1">
    <source>
        <dbReference type="SAM" id="MobiDB-lite"/>
    </source>
</evidence>
<proteinExistence type="predicted"/>
<feature type="region of interest" description="Disordered" evidence="1">
    <location>
        <begin position="303"/>
        <end position="428"/>
    </location>
</feature>
<reference evidence="3" key="1">
    <citation type="submission" date="2021-10" db="EMBL/GenBank/DDBJ databases">
        <authorList>
            <person name="Piombo E."/>
        </authorList>
    </citation>
    <scope>NUCLEOTIDE SEQUENCE</scope>
</reference>
<evidence type="ECO:0000313" key="4">
    <source>
        <dbReference type="Proteomes" id="UP000696573"/>
    </source>
</evidence>
<feature type="signal peptide" evidence="2">
    <location>
        <begin position="1"/>
        <end position="18"/>
    </location>
</feature>
<dbReference type="PANTHER" id="PTHR35606:SF4">
    <property type="entry name" value="CELLULOSE-BINDING FAMILY II PROTEIN"/>
    <property type="match status" value="1"/>
</dbReference>
<name>A0A9N9YJT9_9HYPO</name>
<feature type="compositionally biased region" description="Low complexity" evidence="1">
    <location>
        <begin position="362"/>
        <end position="385"/>
    </location>
</feature>
<feature type="chain" id="PRO_5040280678" evidence="2">
    <location>
        <begin position="19"/>
        <end position="428"/>
    </location>
</feature>
<evidence type="ECO:0000256" key="2">
    <source>
        <dbReference type="SAM" id="SignalP"/>
    </source>
</evidence>
<keyword evidence="2" id="KW-0732">Signal</keyword>
<dbReference type="OrthoDB" id="70316at2759"/>
<keyword evidence="4" id="KW-1185">Reference proteome</keyword>
<sequence length="428" mass="46132">MRATLVSALLSISSLASGLEWSDNHKGDFSTEKFAEDNVAAALRNRRVWNRPIKRQSGWSPPSDIATPLQEVWDHCVNTYSNGLYSFKNYGWDQLMATDGKINMCVRWESSASVTEAQRTQIATAINTQYQQWFEWLYGYDNFPFSKVEVNVVGWAVSDASKLEGSTDGIEVYTDKDAEGIPQCAEACGRFFNQDGDYSGCAAGADKHYDQSLWLTEGMSGGAGGDWGQRIGSEYMINALGSDNVHILLHEMGHTFGLDDFYDWTPTGVSSFVMLAGSATTITDFDGWMLRNWWYELSRNRGWQSGSGSSSSTASSAPAATATATATSNPTSVQTPGTTSAASPDTTSIAFPDTTSAALPDATSTASTRTRTRTRTTPAASNSTSYPEATSIAKPQSTGGQSTPGSGSRPTSGVERPSCGKSRRNFNA</sequence>
<feature type="compositionally biased region" description="Low complexity" evidence="1">
    <location>
        <begin position="306"/>
        <end position="332"/>
    </location>
</feature>
<evidence type="ECO:0000313" key="3">
    <source>
        <dbReference type="EMBL" id="CAH0023860.1"/>
    </source>
</evidence>
<feature type="compositionally biased region" description="Polar residues" evidence="1">
    <location>
        <begin position="333"/>
        <end position="357"/>
    </location>
</feature>
<dbReference type="AlphaFoldDB" id="A0A9N9YJT9"/>
<dbReference type="SUPFAM" id="SSF55486">
    <property type="entry name" value="Metalloproteases ('zincins'), catalytic domain"/>
    <property type="match status" value="1"/>
</dbReference>
<protein>
    <submittedName>
        <fullName evidence="3">Uncharacterized protein</fullName>
    </submittedName>
</protein>
<dbReference type="PANTHER" id="PTHR35606">
    <property type="entry name" value="CELLULOSE-BINDING FAMILY II PROTEIN"/>
    <property type="match status" value="1"/>
</dbReference>
<dbReference type="Proteomes" id="UP000696573">
    <property type="component" value="Unassembled WGS sequence"/>
</dbReference>
<accession>A0A9N9YJT9</accession>
<dbReference type="EMBL" id="CABFNQ020000694">
    <property type="protein sequence ID" value="CAH0023860.1"/>
    <property type="molecule type" value="Genomic_DNA"/>
</dbReference>
<organism evidence="3 4">
    <name type="scientific">Clonostachys rhizophaga</name>
    <dbReference type="NCBI Taxonomy" id="160324"/>
    <lineage>
        <taxon>Eukaryota</taxon>
        <taxon>Fungi</taxon>
        <taxon>Dikarya</taxon>
        <taxon>Ascomycota</taxon>
        <taxon>Pezizomycotina</taxon>
        <taxon>Sordariomycetes</taxon>
        <taxon>Hypocreomycetidae</taxon>
        <taxon>Hypocreales</taxon>
        <taxon>Bionectriaceae</taxon>
        <taxon>Clonostachys</taxon>
    </lineage>
</organism>
<comment type="caution">
    <text evidence="3">The sequence shown here is derived from an EMBL/GenBank/DDBJ whole genome shotgun (WGS) entry which is preliminary data.</text>
</comment>
<gene>
    <name evidence="3" type="ORF">CRHIZ90672A_00000270</name>
</gene>
<feature type="compositionally biased region" description="Low complexity" evidence="1">
    <location>
        <begin position="395"/>
        <end position="413"/>
    </location>
</feature>